<dbReference type="KEGG" id="dci:103515872"/>
<evidence type="ECO:0000313" key="7">
    <source>
        <dbReference type="RefSeq" id="XP_008479039.1"/>
    </source>
</evidence>
<protein>
    <submittedName>
        <fullName evidence="7">Cell cycle control protein 50A</fullName>
    </submittedName>
</protein>
<dbReference type="GO" id="GO:0005886">
    <property type="term" value="C:plasma membrane"/>
    <property type="evidence" value="ECO:0007669"/>
    <property type="project" value="TreeGrafter"/>
</dbReference>
<evidence type="ECO:0000256" key="1">
    <source>
        <dbReference type="ARBA" id="ARBA00004141"/>
    </source>
</evidence>
<organism evidence="6 7">
    <name type="scientific">Diaphorina citri</name>
    <name type="common">Asian citrus psyllid</name>
    <dbReference type="NCBI Taxonomy" id="121845"/>
    <lineage>
        <taxon>Eukaryota</taxon>
        <taxon>Metazoa</taxon>
        <taxon>Ecdysozoa</taxon>
        <taxon>Arthropoda</taxon>
        <taxon>Hexapoda</taxon>
        <taxon>Insecta</taxon>
        <taxon>Pterygota</taxon>
        <taxon>Neoptera</taxon>
        <taxon>Paraneoptera</taxon>
        <taxon>Hemiptera</taxon>
        <taxon>Sternorrhyncha</taxon>
        <taxon>Psylloidea</taxon>
        <taxon>Psyllidae</taxon>
        <taxon>Diaphorininae</taxon>
        <taxon>Diaphorina</taxon>
    </lineage>
</organism>
<dbReference type="PANTHER" id="PTHR10926:SF0">
    <property type="entry name" value="CDC50, ISOFORM A"/>
    <property type="match status" value="1"/>
</dbReference>
<dbReference type="PANTHER" id="PTHR10926">
    <property type="entry name" value="CELL CYCLE CONTROL PROTEIN 50"/>
    <property type="match status" value="1"/>
</dbReference>
<evidence type="ECO:0000256" key="5">
    <source>
        <dbReference type="ARBA" id="ARBA00023136"/>
    </source>
</evidence>
<dbReference type="RefSeq" id="XP_008479039.1">
    <property type="nucleotide sequence ID" value="XM_008480817.2"/>
</dbReference>
<evidence type="ECO:0000313" key="6">
    <source>
        <dbReference type="Proteomes" id="UP000079169"/>
    </source>
</evidence>
<dbReference type="GO" id="GO:0005794">
    <property type="term" value="C:Golgi apparatus"/>
    <property type="evidence" value="ECO:0007669"/>
    <property type="project" value="TreeGrafter"/>
</dbReference>
<sequence>MNCTCELQFALSEEIEGNVYIYYGLTNFYQNHRRYVKSRDDLQLLGQLSSTVSIDCEDYDYAIVDGVKKAIAPCGAIANSLFSDSFKIFNDKKKEVPVLRTGIAWPSDKAVKFHNPPGPDLKEVFYLSLEDEI</sequence>
<evidence type="ECO:0000256" key="2">
    <source>
        <dbReference type="ARBA" id="ARBA00009457"/>
    </source>
</evidence>
<proteinExistence type="inferred from homology"/>
<comment type="subcellular location">
    <subcellularLocation>
        <location evidence="1">Membrane</location>
        <topology evidence="1">Multi-pass membrane protein</topology>
    </subcellularLocation>
</comment>
<dbReference type="Pfam" id="PF03381">
    <property type="entry name" value="CDC50"/>
    <property type="match status" value="1"/>
</dbReference>
<comment type="similarity">
    <text evidence="2">Belongs to the CDC50/LEM3 family.</text>
</comment>
<name>A0A1S3DDW8_DIACI</name>
<dbReference type="PaxDb" id="121845-A0A1S3DDW8"/>
<dbReference type="InterPro" id="IPR005045">
    <property type="entry name" value="CDC50/LEM3_fam"/>
</dbReference>
<keyword evidence="3" id="KW-0812">Transmembrane</keyword>
<dbReference type="STRING" id="121845.A0A1S3DDW8"/>
<dbReference type="GO" id="GO:0005783">
    <property type="term" value="C:endoplasmic reticulum"/>
    <property type="evidence" value="ECO:0007669"/>
    <property type="project" value="TreeGrafter"/>
</dbReference>
<keyword evidence="5" id="KW-0472">Membrane</keyword>
<keyword evidence="6" id="KW-1185">Reference proteome</keyword>
<reference evidence="7" key="1">
    <citation type="submission" date="2025-08" db="UniProtKB">
        <authorList>
            <consortium name="RefSeq"/>
        </authorList>
    </citation>
    <scope>IDENTIFICATION</scope>
</reference>
<gene>
    <name evidence="7" type="primary">LOC103515872</name>
</gene>
<dbReference type="Proteomes" id="UP000079169">
    <property type="component" value="Unplaced"/>
</dbReference>
<evidence type="ECO:0000256" key="3">
    <source>
        <dbReference type="ARBA" id="ARBA00022692"/>
    </source>
</evidence>
<dbReference type="OMA" id="SIDCEDY"/>
<dbReference type="GeneID" id="103515872"/>
<evidence type="ECO:0000256" key="4">
    <source>
        <dbReference type="ARBA" id="ARBA00022989"/>
    </source>
</evidence>
<dbReference type="AlphaFoldDB" id="A0A1S3DDW8"/>
<keyword evidence="4" id="KW-1133">Transmembrane helix</keyword>
<accession>A0A1S3DDW8</accession>